<name>A0A9W7FJF0_9STRA</name>
<dbReference type="CDD" id="cd05121">
    <property type="entry name" value="ABC1_ADCK3-like"/>
    <property type="match status" value="1"/>
</dbReference>
<dbReference type="InterPro" id="IPR051130">
    <property type="entry name" value="Mito_struct-func_regulator"/>
</dbReference>
<dbReference type="Pfam" id="PF03109">
    <property type="entry name" value="ABC1"/>
    <property type="match status" value="2"/>
</dbReference>
<comment type="caution">
    <text evidence="3">The sequence shown here is derived from an EMBL/GenBank/DDBJ whole genome shotgun (WGS) entry which is preliminary data.</text>
</comment>
<evidence type="ECO:0000313" key="3">
    <source>
        <dbReference type="EMBL" id="GMI13582.1"/>
    </source>
</evidence>
<reference evidence="4" key="1">
    <citation type="journal article" date="2023" name="Commun. Biol.">
        <title>Genome analysis of Parmales, the sister group of diatoms, reveals the evolutionary specialization of diatoms from phago-mixotrophs to photoautotrophs.</title>
        <authorList>
            <person name="Ban H."/>
            <person name="Sato S."/>
            <person name="Yoshikawa S."/>
            <person name="Yamada K."/>
            <person name="Nakamura Y."/>
            <person name="Ichinomiya M."/>
            <person name="Sato N."/>
            <person name="Blanc-Mathieu R."/>
            <person name="Endo H."/>
            <person name="Kuwata A."/>
            <person name="Ogata H."/>
        </authorList>
    </citation>
    <scope>NUCLEOTIDE SEQUENCE [LARGE SCALE GENOMIC DNA]</scope>
    <source>
        <strain evidence="4">NIES 3699</strain>
    </source>
</reference>
<dbReference type="EMBL" id="BRXX01000473">
    <property type="protein sequence ID" value="GMI13582.1"/>
    <property type="molecule type" value="Genomic_DNA"/>
</dbReference>
<feature type="compositionally biased region" description="Basic and acidic residues" evidence="1">
    <location>
        <begin position="582"/>
        <end position="603"/>
    </location>
</feature>
<organism evidence="3 4">
    <name type="scientific">Triparma verrucosa</name>
    <dbReference type="NCBI Taxonomy" id="1606542"/>
    <lineage>
        <taxon>Eukaryota</taxon>
        <taxon>Sar</taxon>
        <taxon>Stramenopiles</taxon>
        <taxon>Ochrophyta</taxon>
        <taxon>Bolidophyceae</taxon>
        <taxon>Parmales</taxon>
        <taxon>Triparmaceae</taxon>
        <taxon>Triparma</taxon>
    </lineage>
</organism>
<accession>A0A9W7FJF0</accession>
<proteinExistence type="predicted"/>
<sequence length="642" mass="72722">MFRSTFRINIRRGVSSRVSSGRGFASRRQGGPAEGSATWVEENPVKLSIAFGAVLSSYLGFQHLKSELGGTTLGLSRSLSFYSLAIPTYFRYKYLQSFEPTSQSLWDALDTEASQRGLEKILDLRGFYVKTGQMAATNIGGAFPRIWSDTMSVLQDGVPPKPSDTVMQTIKKDGFNLKDIKLGEVLGSASIGQVHSGTYNNSPCVLKVQYPEVQEQFENDVKTLLVFCRFAQPEHVPGLEEIERQFKTEFDYRKEHVHQNTIRENLKEFEDRVYIPEAYISTKNVLIQERVNGVKLNVALKEDYVRNYSQMKSLNFVPSEKFDGCRQGFIFKNDIEGLGYYADVSKNGTEIVPSSDSSSDDFRGPSKEEMKVYINAVDFRRRLGNAFRWLTGKEYMGREVLPINHAEMMDTLLEVTAKSIFLDGYFNGDPHPGNILLLDDGRLGLIDFGQVKALTWEDRVTLSEMIVALVEDDDERIADIIIRAGYKTKRGDRRLAAKYARIVLDSNDKKYTDGKHVQMFMEDLQKKDPIQDLPREFVMVSRVSLMLRGLGKAIGQERSVAQAWVGHARKVLKMEEERKAELKRQEEARRPVARSHSRDRIKGGGEGGAEVTSTSPWRYMNLEHNIAIIKKKNECKGPSCGR</sequence>
<dbReference type="AlphaFoldDB" id="A0A9W7FJF0"/>
<feature type="domain" description="ABC1 atypical kinase-like" evidence="2">
    <location>
        <begin position="403"/>
        <end position="479"/>
    </location>
</feature>
<protein>
    <recommendedName>
        <fullName evidence="2">ABC1 atypical kinase-like domain-containing protein</fullName>
    </recommendedName>
</protein>
<dbReference type="InterPro" id="IPR011009">
    <property type="entry name" value="Kinase-like_dom_sf"/>
</dbReference>
<feature type="region of interest" description="Disordered" evidence="1">
    <location>
        <begin position="582"/>
        <end position="614"/>
    </location>
</feature>
<evidence type="ECO:0000256" key="1">
    <source>
        <dbReference type="SAM" id="MobiDB-lite"/>
    </source>
</evidence>
<dbReference type="Proteomes" id="UP001165160">
    <property type="component" value="Unassembled WGS sequence"/>
</dbReference>
<evidence type="ECO:0000259" key="2">
    <source>
        <dbReference type="Pfam" id="PF03109"/>
    </source>
</evidence>
<gene>
    <name evidence="3" type="ORF">TrVE_jg2305</name>
</gene>
<dbReference type="PANTHER" id="PTHR43173">
    <property type="entry name" value="ABC1 FAMILY PROTEIN"/>
    <property type="match status" value="1"/>
</dbReference>
<keyword evidence="4" id="KW-1185">Reference proteome</keyword>
<evidence type="ECO:0000313" key="4">
    <source>
        <dbReference type="Proteomes" id="UP001165160"/>
    </source>
</evidence>
<dbReference type="SUPFAM" id="SSF56112">
    <property type="entry name" value="Protein kinase-like (PK-like)"/>
    <property type="match status" value="1"/>
</dbReference>
<dbReference type="InterPro" id="IPR004147">
    <property type="entry name" value="ABC1_dom"/>
</dbReference>
<feature type="domain" description="ABC1 atypical kinase-like" evidence="2">
    <location>
        <begin position="154"/>
        <end position="299"/>
    </location>
</feature>
<dbReference type="PANTHER" id="PTHR43173:SF34">
    <property type="entry name" value="ABC1 ATYPICAL KINASE-LIKE DOMAIN-CONTAINING PROTEIN"/>
    <property type="match status" value="1"/>
</dbReference>